<dbReference type="InterPro" id="IPR036597">
    <property type="entry name" value="Fido-like_dom_sf"/>
</dbReference>
<reference evidence="2 3" key="1">
    <citation type="submission" date="2023-07" db="EMBL/GenBank/DDBJ databases">
        <title>Sequencing the genomes of 1000 actinobacteria strains.</title>
        <authorList>
            <person name="Klenk H.-P."/>
        </authorList>
    </citation>
    <scope>NUCLEOTIDE SEQUENCE [LARGE SCALE GENOMIC DNA]</scope>
    <source>
        <strain evidence="2 3">DSM 44710</strain>
    </source>
</reference>
<dbReference type="InterPro" id="IPR040198">
    <property type="entry name" value="Fido_containing"/>
</dbReference>
<dbReference type="SUPFAM" id="SSF140931">
    <property type="entry name" value="Fic-like"/>
    <property type="match status" value="1"/>
</dbReference>
<sequence length="460" mass="52347">MVKPPMPPPDQAELLGQILAGGDRRGVLTSILNLYADDSIADQPYLPWDEIRHRQPPQGLSVEEWWVALKLARRSVHRKLPLNDVAGVPFIYALPDEVLEKTDFVARHASGQIELSEQVTDPATRDRYLVSQLIDEAITSSQIEGASTTRQVARDMIRSGRQPRDRSERMIFNNFRAMQRIGEIRREKLTVDLICEIHRIVTDGTLDNPDAAGRFQRADEDRVSVWDGDEVLHTPPPAELLPDRVRRLCEFANGEIGSGYLPPVLRALTLHFMIGYEHPFEDGNGRTARALFYWSMLNQGYWLTEYLTVSRILKKAPTRYIRSYLYTESDDNDLTYFYRYHLEVLCRSIEDLHGFLAAQMVELREMRHTLDKSADLFNPRQLAVLQHALKNPAARFDVQTHKTSHRIATETARSDLTGLESLGLLQKTKSGKRFVFDPIPGLTDAIKALGNSSAVFADED</sequence>
<name>A0ABT9N1A9_9ACTN</name>
<dbReference type="InterPro" id="IPR003812">
    <property type="entry name" value="Fido"/>
</dbReference>
<dbReference type="PANTHER" id="PTHR13504:SF38">
    <property type="entry name" value="FIDO DOMAIN-CONTAINING PROTEIN"/>
    <property type="match status" value="1"/>
</dbReference>
<dbReference type="RefSeq" id="WP_306834849.1">
    <property type="nucleotide sequence ID" value="NZ_JAUSRA010000001.1"/>
</dbReference>
<dbReference type="Pfam" id="PF02661">
    <property type="entry name" value="Fic"/>
    <property type="match status" value="1"/>
</dbReference>
<protein>
    <submittedName>
        <fullName evidence="2">Fic family protein</fullName>
    </submittedName>
</protein>
<evidence type="ECO:0000313" key="3">
    <source>
        <dbReference type="Proteomes" id="UP001240984"/>
    </source>
</evidence>
<proteinExistence type="predicted"/>
<dbReference type="Gene3D" id="1.10.3290.10">
    <property type="entry name" value="Fido-like domain"/>
    <property type="match status" value="1"/>
</dbReference>
<gene>
    <name evidence="2" type="ORF">J2S43_005985</name>
</gene>
<feature type="domain" description="Fido" evidence="1">
    <location>
        <begin position="189"/>
        <end position="343"/>
    </location>
</feature>
<dbReference type="Proteomes" id="UP001240984">
    <property type="component" value="Unassembled WGS sequence"/>
</dbReference>
<dbReference type="EMBL" id="JAUSRA010000001">
    <property type="protein sequence ID" value="MDP9797473.1"/>
    <property type="molecule type" value="Genomic_DNA"/>
</dbReference>
<accession>A0ABT9N1A9</accession>
<comment type="caution">
    <text evidence="2">The sequence shown here is derived from an EMBL/GenBank/DDBJ whole genome shotgun (WGS) entry which is preliminary data.</text>
</comment>
<organism evidence="2 3">
    <name type="scientific">Catenuloplanes nepalensis</name>
    <dbReference type="NCBI Taxonomy" id="587533"/>
    <lineage>
        <taxon>Bacteria</taxon>
        <taxon>Bacillati</taxon>
        <taxon>Actinomycetota</taxon>
        <taxon>Actinomycetes</taxon>
        <taxon>Micromonosporales</taxon>
        <taxon>Micromonosporaceae</taxon>
        <taxon>Catenuloplanes</taxon>
    </lineage>
</organism>
<evidence type="ECO:0000259" key="1">
    <source>
        <dbReference type="PROSITE" id="PS51459"/>
    </source>
</evidence>
<evidence type="ECO:0000313" key="2">
    <source>
        <dbReference type="EMBL" id="MDP9797473.1"/>
    </source>
</evidence>
<keyword evidence="3" id="KW-1185">Reference proteome</keyword>
<dbReference type="PROSITE" id="PS51459">
    <property type="entry name" value="FIDO"/>
    <property type="match status" value="1"/>
</dbReference>
<dbReference type="PANTHER" id="PTHR13504">
    <property type="entry name" value="FIDO DOMAIN-CONTAINING PROTEIN DDB_G0283145"/>
    <property type="match status" value="1"/>
</dbReference>